<evidence type="ECO:0000313" key="1">
    <source>
        <dbReference type="EMBL" id="MBW4668925.1"/>
    </source>
</evidence>
<gene>
    <name evidence="1" type="ORF">KME60_16255</name>
</gene>
<evidence type="ECO:0000313" key="2">
    <source>
        <dbReference type="Proteomes" id="UP000729701"/>
    </source>
</evidence>
<dbReference type="EMBL" id="JAHHGZ010000016">
    <property type="protein sequence ID" value="MBW4668925.1"/>
    <property type="molecule type" value="Genomic_DNA"/>
</dbReference>
<sequence>MQSSNADEIFLSFLDELYKEYLPSKHPFFSHLGKLPFEKLHSPILLGQLYLRYQAACHATRVMVYHIPHLDSPKMRVRKLRIISDDDALKNGDTHHYQLSRVFAHLGAVQVIDDEDFGSLDKLQKILDPSTASFLSLVETLYPKSLGPWCIIEMFADDWMRALMNSLSLCFPSIKEEPYFSDCFSQGVETRHAQEAAELTSIILKESPELLTATIAGAWEMASGLDMFWSGLEQLILTC</sequence>
<dbReference type="Proteomes" id="UP000729701">
    <property type="component" value="Unassembled WGS sequence"/>
</dbReference>
<comment type="caution">
    <text evidence="1">The sequence shown here is derived from an EMBL/GenBank/DDBJ whole genome shotgun (WGS) entry which is preliminary data.</text>
</comment>
<dbReference type="Gene3D" id="1.20.910.10">
    <property type="entry name" value="Heme oxygenase-like"/>
    <property type="match status" value="1"/>
</dbReference>
<reference evidence="1" key="1">
    <citation type="submission" date="2021-05" db="EMBL/GenBank/DDBJ databases">
        <authorList>
            <person name="Pietrasiak N."/>
            <person name="Ward R."/>
            <person name="Stajich J.E."/>
            <person name="Kurbessoian T."/>
        </authorList>
    </citation>
    <scope>NUCLEOTIDE SEQUENCE</scope>
    <source>
        <strain evidence="1">GSE-NOS-MK-12-04C</strain>
    </source>
</reference>
<dbReference type="InterPro" id="IPR016084">
    <property type="entry name" value="Haem_Oase-like_multi-hlx"/>
</dbReference>
<proteinExistence type="predicted"/>
<organism evidence="1 2">
    <name type="scientific">Cyanomargarita calcarea GSE-NOS-MK-12-04C</name>
    <dbReference type="NCBI Taxonomy" id="2839659"/>
    <lineage>
        <taxon>Bacteria</taxon>
        <taxon>Bacillati</taxon>
        <taxon>Cyanobacteriota</taxon>
        <taxon>Cyanophyceae</taxon>
        <taxon>Nostocales</taxon>
        <taxon>Cyanomargaritaceae</taxon>
        <taxon>Cyanomargarita</taxon>
    </lineage>
</organism>
<dbReference type="AlphaFoldDB" id="A0A951UVI3"/>
<accession>A0A951UVI3</accession>
<protein>
    <submittedName>
        <fullName evidence="1">Uncharacterized protein</fullName>
    </submittedName>
</protein>
<name>A0A951UVI3_9CYAN</name>
<reference evidence="1" key="2">
    <citation type="journal article" date="2022" name="Microbiol. Resour. Announc.">
        <title>Metagenome Sequencing to Explore Phylogenomics of Terrestrial Cyanobacteria.</title>
        <authorList>
            <person name="Ward R.D."/>
            <person name="Stajich J.E."/>
            <person name="Johansen J.R."/>
            <person name="Huntemann M."/>
            <person name="Clum A."/>
            <person name="Foster B."/>
            <person name="Foster B."/>
            <person name="Roux S."/>
            <person name="Palaniappan K."/>
            <person name="Varghese N."/>
            <person name="Mukherjee S."/>
            <person name="Reddy T.B.K."/>
            <person name="Daum C."/>
            <person name="Copeland A."/>
            <person name="Chen I.A."/>
            <person name="Ivanova N.N."/>
            <person name="Kyrpides N.C."/>
            <person name="Shapiro N."/>
            <person name="Eloe-Fadrosh E.A."/>
            <person name="Pietrasiak N."/>
        </authorList>
    </citation>
    <scope>NUCLEOTIDE SEQUENCE</scope>
    <source>
        <strain evidence="1">GSE-NOS-MK-12-04C</strain>
    </source>
</reference>